<accession>A0A6H1ZNC3</accession>
<dbReference type="GO" id="GO:0008757">
    <property type="term" value="F:S-adenosylmethionine-dependent methyltransferase activity"/>
    <property type="evidence" value="ECO:0007669"/>
    <property type="project" value="InterPro"/>
</dbReference>
<reference evidence="2" key="1">
    <citation type="submission" date="2020-03" db="EMBL/GenBank/DDBJ databases">
        <title>The deep terrestrial virosphere.</title>
        <authorList>
            <person name="Holmfeldt K."/>
            <person name="Nilsson E."/>
            <person name="Simone D."/>
            <person name="Lopez-Fernandez M."/>
            <person name="Wu X."/>
            <person name="de Brujin I."/>
            <person name="Lundin D."/>
            <person name="Andersson A."/>
            <person name="Bertilsson S."/>
            <person name="Dopson M."/>
        </authorList>
    </citation>
    <scope>NUCLEOTIDE SEQUENCE</scope>
    <source>
        <strain evidence="2">TM448A01350</strain>
    </source>
</reference>
<keyword evidence="2" id="KW-0489">Methyltransferase</keyword>
<dbReference type="GO" id="GO:0032259">
    <property type="term" value="P:methylation"/>
    <property type="evidence" value="ECO:0007669"/>
    <property type="project" value="UniProtKB-KW"/>
</dbReference>
<feature type="domain" description="Methyltransferase type 11" evidence="1">
    <location>
        <begin position="96"/>
        <end position="163"/>
    </location>
</feature>
<evidence type="ECO:0000313" key="2">
    <source>
        <dbReference type="EMBL" id="QJA49416.1"/>
    </source>
</evidence>
<dbReference type="Pfam" id="PF08241">
    <property type="entry name" value="Methyltransf_11"/>
    <property type="match status" value="1"/>
</dbReference>
<dbReference type="Gene3D" id="3.40.50.150">
    <property type="entry name" value="Vaccinia Virus protein VP39"/>
    <property type="match status" value="1"/>
</dbReference>
<protein>
    <submittedName>
        <fullName evidence="2">Putative methyltransferase</fullName>
    </submittedName>
</protein>
<dbReference type="InterPro" id="IPR029063">
    <property type="entry name" value="SAM-dependent_MTases_sf"/>
</dbReference>
<dbReference type="InterPro" id="IPR013216">
    <property type="entry name" value="Methyltransf_11"/>
</dbReference>
<dbReference type="AlphaFoldDB" id="A0A6H1ZNC3"/>
<proteinExistence type="predicted"/>
<evidence type="ECO:0000259" key="1">
    <source>
        <dbReference type="Pfam" id="PF08241"/>
    </source>
</evidence>
<dbReference type="EMBL" id="MT144136">
    <property type="protein sequence ID" value="QJA49416.1"/>
    <property type="molecule type" value="Genomic_DNA"/>
</dbReference>
<sequence>MVIVNREMSYRIMDNIIKINPRICDARNTEHLCTKEHVAKMEKYYLMKSQVVGFTETPCPEWRVRDVFKYMKDNNKIFAIGTSIGNDIRFFNNASGIDCVLGLIKIGTRLGRNLIYGLSESIPIKSNSINIVIAIESFEHVFNLNKCLSEIKRILKHDGLLYFTVPDINEWKEKVEVDVRGYSYEEWISKINGFKLVESGKQYNEKYCYYVFRKRME</sequence>
<name>A0A6H1ZNC3_9ZZZZ</name>
<keyword evidence="2" id="KW-0808">Transferase</keyword>
<gene>
    <name evidence="2" type="ORF">TM448A01350_0005</name>
</gene>
<dbReference type="SUPFAM" id="SSF53335">
    <property type="entry name" value="S-adenosyl-L-methionine-dependent methyltransferases"/>
    <property type="match status" value="1"/>
</dbReference>
<organism evidence="2">
    <name type="scientific">viral metagenome</name>
    <dbReference type="NCBI Taxonomy" id="1070528"/>
    <lineage>
        <taxon>unclassified sequences</taxon>
        <taxon>metagenomes</taxon>
        <taxon>organismal metagenomes</taxon>
    </lineage>
</organism>